<comment type="caution">
    <text evidence="1">The sequence shown here is derived from an EMBL/GenBank/DDBJ whole genome shotgun (WGS) entry which is preliminary data.</text>
</comment>
<dbReference type="EMBL" id="PZHX01000054">
    <property type="protein sequence ID" value="PTK29017.1"/>
    <property type="molecule type" value="Genomic_DNA"/>
</dbReference>
<evidence type="ECO:0000313" key="1">
    <source>
        <dbReference type="EMBL" id="PTK29017.1"/>
    </source>
</evidence>
<gene>
    <name evidence="1" type="ORF">BUZ51_12390</name>
</gene>
<dbReference type="AlphaFoldDB" id="A0A974QM67"/>
<evidence type="ECO:0000313" key="2">
    <source>
        <dbReference type="Proteomes" id="UP000241540"/>
    </source>
</evidence>
<sequence>MIKKRMKKLVEMSKFTTLSSEGFLKFLPKSQKYKIVYSYNSNVIENAKVNKEFKVIKPIRISFIGNIRFIEINKELINALANDNRFSLKYYGTNNEELAKYAKEKKVDNIEFKGAFNIDETSLLLDETDIFNNLYGNNNIALDTALSIRMYYSLFLNKPILTTKNTYTAKEANKFKLGFEIDPQNLKNIGNHLYNWYKELKSIEINKKRTTYINKVIS</sequence>
<reference evidence="1 2" key="1">
    <citation type="journal article" date="2016" name="Front. Microbiol.">
        <title>Comprehensive Phylogenetic Analysis of Bovine Non-aureus Staphylococci Species Based on Whole-Genome Sequencing.</title>
        <authorList>
            <person name="Naushad S."/>
            <person name="Barkema H.W."/>
            <person name="Luby C."/>
            <person name="Condas L.A."/>
            <person name="Nobrega D.B."/>
            <person name="Carson D.A."/>
            <person name="De Buck J."/>
        </authorList>
    </citation>
    <scope>NUCLEOTIDE SEQUENCE [LARGE SCALE GENOMIC DNA]</scope>
    <source>
        <strain evidence="1 2">SNUC 5336</strain>
    </source>
</reference>
<protein>
    <submittedName>
        <fullName evidence="1">Capsular biosynthesis protein</fullName>
    </submittedName>
</protein>
<accession>A0A974QM67</accession>
<organism evidence="1 2">
    <name type="scientific">Staphylococcus hominis</name>
    <dbReference type="NCBI Taxonomy" id="1290"/>
    <lineage>
        <taxon>Bacteria</taxon>
        <taxon>Bacillati</taxon>
        <taxon>Bacillota</taxon>
        <taxon>Bacilli</taxon>
        <taxon>Bacillales</taxon>
        <taxon>Staphylococcaceae</taxon>
        <taxon>Staphylococcus</taxon>
    </lineage>
</organism>
<proteinExistence type="predicted"/>
<dbReference type="Proteomes" id="UP000241540">
    <property type="component" value="Unassembled WGS sequence"/>
</dbReference>
<name>A0A974QM67_STAHO</name>
<feature type="non-terminal residue" evidence="1">
    <location>
        <position position="218"/>
    </location>
</feature>